<feature type="compositionally biased region" description="Low complexity" evidence="3">
    <location>
        <begin position="34"/>
        <end position="45"/>
    </location>
</feature>
<dbReference type="GO" id="GO:0006139">
    <property type="term" value="P:nucleobase-containing compound metabolic process"/>
    <property type="evidence" value="ECO:0007669"/>
    <property type="project" value="InterPro"/>
</dbReference>
<dbReference type="GO" id="GO:0016872">
    <property type="term" value="F:intramolecular lyase activity"/>
    <property type="evidence" value="ECO:0007669"/>
    <property type="project" value="InterPro"/>
</dbReference>
<evidence type="ECO:0000313" key="6">
    <source>
        <dbReference type="Proteomes" id="UP000663888"/>
    </source>
</evidence>
<dbReference type="GO" id="GO:0008408">
    <property type="term" value="F:3'-5' exonuclease activity"/>
    <property type="evidence" value="ECO:0007669"/>
    <property type="project" value="InterPro"/>
</dbReference>
<protein>
    <recommendedName>
        <fullName evidence="4">3'-5' exonuclease domain-containing protein</fullName>
    </recommendedName>
</protein>
<reference evidence="5" key="1">
    <citation type="submission" date="2021-01" db="EMBL/GenBank/DDBJ databases">
        <authorList>
            <person name="Kaushik A."/>
        </authorList>
    </citation>
    <scope>NUCLEOTIDE SEQUENCE</scope>
    <source>
        <strain evidence="5">AG4-R118</strain>
    </source>
</reference>
<dbReference type="Proteomes" id="UP000663888">
    <property type="component" value="Unassembled WGS sequence"/>
</dbReference>
<dbReference type="GO" id="GO:0005737">
    <property type="term" value="C:cytoplasm"/>
    <property type="evidence" value="ECO:0007669"/>
    <property type="project" value="TreeGrafter"/>
</dbReference>
<keyword evidence="1" id="KW-0540">Nuclease</keyword>
<dbReference type="Gene3D" id="3.30.420.10">
    <property type="entry name" value="Ribonuclease H-like superfamily/Ribonuclease H"/>
    <property type="match status" value="1"/>
</dbReference>
<name>A0A8H3GRF0_9AGAM</name>
<organism evidence="5 6">
    <name type="scientific">Rhizoctonia solani</name>
    <dbReference type="NCBI Taxonomy" id="456999"/>
    <lineage>
        <taxon>Eukaryota</taxon>
        <taxon>Fungi</taxon>
        <taxon>Dikarya</taxon>
        <taxon>Basidiomycota</taxon>
        <taxon>Agaricomycotina</taxon>
        <taxon>Agaricomycetes</taxon>
        <taxon>Cantharellales</taxon>
        <taxon>Ceratobasidiaceae</taxon>
        <taxon>Rhizoctonia</taxon>
    </lineage>
</organism>
<accession>A0A8H3GRF0</accession>
<evidence type="ECO:0000256" key="3">
    <source>
        <dbReference type="SAM" id="MobiDB-lite"/>
    </source>
</evidence>
<dbReference type="InterPro" id="IPR016087">
    <property type="entry name" value="Chalcone_isomerase"/>
</dbReference>
<dbReference type="CDD" id="cd06141">
    <property type="entry name" value="WRN_exo"/>
    <property type="match status" value="1"/>
</dbReference>
<evidence type="ECO:0000313" key="5">
    <source>
        <dbReference type="EMBL" id="CAE6462372.1"/>
    </source>
</evidence>
<dbReference type="SUPFAM" id="SSF53098">
    <property type="entry name" value="Ribonuclease H-like"/>
    <property type="match status" value="1"/>
</dbReference>
<keyword evidence="2" id="KW-0378">Hydrolase</keyword>
<dbReference type="Gene3D" id="3.50.70.10">
    <property type="match status" value="1"/>
</dbReference>
<dbReference type="GO" id="GO:0005634">
    <property type="term" value="C:nucleus"/>
    <property type="evidence" value="ECO:0007669"/>
    <property type="project" value="TreeGrafter"/>
</dbReference>
<dbReference type="Pfam" id="PF16035">
    <property type="entry name" value="Chalcone_2"/>
    <property type="match status" value="2"/>
</dbReference>
<dbReference type="SMART" id="SM00474">
    <property type="entry name" value="35EXOc"/>
    <property type="match status" value="1"/>
</dbReference>
<dbReference type="Pfam" id="PF01612">
    <property type="entry name" value="DNA_pol_A_exo1"/>
    <property type="match status" value="1"/>
</dbReference>
<dbReference type="InterPro" id="IPR002562">
    <property type="entry name" value="3'-5'_exonuclease_dom"/>
</dbReference>
<dbReference type="InterPro" id="IPR051132">
    <property type="entry name" value="3-5_Exonuclease_domain"/>
</dbReference>
<dbReference type="InterPro" id="IPR016088">
    <property type="entry name" value="Chalcone_isomerase_3-sand"/>
</dbReference>
<gene>
    <name evidence="5" type="ORF">RDB_LOCUS92175</name>
</gene>
<feature type="domain" description="3'-5' exonuclease" evidence="4">
    <location>
        <begin position="61"/>
        <end position="240"/>
    </location>
</feature>
<proteinExistence type="predicted"/>
<evidence type="ECO:0000256" key="1">
    <source>
        <dbReference type="ARBA" id="ARBA00022722"/>
    </source>
</evidence>
<dbReference type="SUPFAM" id="SSF54626">
    <property type="entry name" value="Chalcone isomerase"/>
    <property type="match status" value="1"/>
</dbReference>
<dbReference type="PANTHER" id="PTHR13620">
    <property type="entry name" value="3-5 EXONUCLEASE"/>
    <property type="match status" value="1"/>
</dbReference>
<sequence length="551" mass="61090">MESTEVTKSRPWPAHRRNDRAPNPLKRTGNRGLASSSSAGSSSTALPPFLWREHAVPGTEVKYLRTTKEVNAALESVEGPFGFDIEWKPSFVKGMPEAPIALLQLARPDQIFLIQLTAMKRFPSRLRDILENYEIVKAGVGIAGDAKKLWKDHGVSLLGAVELSKLARVSDPSRWNTAKPGELIGLARLVEAYCSHQLIKNKKVKLSNWEQLLDSKQIQYAASDALAGAIIYQHLLELDPGALPRDYTSNYIGGRCEPYVRPQAMSLQSGVVISYPPAVATLHQTLAFPGPHIGHTSRQEGTSQAKALTTPLNWGVLGGIGLTALVLHTWLLSETYVLDAQLAPAEAERLDPATSIKFPTSLRLDGEPKMTLLGLGVRKVSFLGMKVYSVGFYADLSKVDNKALRQCKSPEECIHLLIQTTSCALRIVPTRTTSYTHLRDAFIRTIQARQALRRKDGSLTTEKEEALHTPIQQLKGFFPTAAFKKHEPLHIIISPPTVKPRELRIYQLGTVQDDWVATEFFLAYFHGTISPPLIEDVKENVEAIWLPNLRV</sequence>
<evidence type="ECO:0000256" key="2">
    <source>
        <dbReference type="ARBA" id="ARBA00022801"/>
    </source>
</evidence>
<evidence type="ECO:0000259" key="4">
    <source>
        <dbReference type="SMART" id="SM00474"/>
    </source>
</evidence>
<dbReference type="GO" id="GO:0003676">
    <property type="term" value="F:nucleic acid binding"/>
    <property type="evidence" value="ECO:0007669"/>
    <property type="project" value="InterPro"/>
</dbReference>
<dbReference type="PANTHER" id="PTHR13620:SF104">
    <property type="entry name" value="EXONUCLEASE 3'-5' DOMAIN-CONTAINING PROTEIN 2"/>
    <property type="match status" value="1"/>
</dbReference>
<dbReference type="EMBL" id="CAJMWX010001053">
    <property type="protein sequence ID" value="CAE6462372.1"/>
    <property type="molecule type" value="Genomic_DNA"/>
</dbReference>
<dbReference type="InterPro" id="IPR036298">
    <property type="entry name" value="Chalcone_isomerase_sf"/>
</dbReference>
<comment type="caution">
    <text evidence="5">The sequence shown here is derived from an EMBL/GenBank/DDBJ whole genome shotgun (WGS) entry which is preliminary data.</text>
</comment>
<feature type="region of interest" description="Disordered" evidence="3">
    <location>
        <begin position="1"/>
        <end position="45"/>
    </location>
</feature>
<dbReference type="InterPro" id="IPR012337">
    <property type="entry name" value="RNaseH-like_sf"/>
</dbReference>
<dbReference type="AlphaFoldDB" id="A0A8H3GRF0"/>
<dbReference type="InterPro" id="IPR036397">
    <property type="entry name" value="RNaseH_sf"/>
</dbReference>